<evidence type="ECO:0000313" key="1">
    <source>
        <dbReference type="EMBL" id="KAG9350212.1"/>
    </source>
</evidence>
<reference evidence="1" key="1">
    <citation type="thesis" date="2021" institute="BYU ScholarsArchive" country="Provo, UT, USA">
        <title>Applications of and Algorithms for Genome Assembly and Genomic Analyses with an Emphasis on Marine Teleosts.</title>
        <authorList>
            <person name="Pickett B.D."/>
        </authorList>
    </citation>
    <scope>NUCLEOTIDE SEQUENCE</scope>
    <source>
        <strain evidence="1">HI-2016</strain>
    </source>
</reference>
<keyword evidence="2" id="KW-1185">Reference proteome</keyword>
<proteinExistence type="predicted"/>
<dbReference type="AlphaFoldDB" id="A0A8T2PKK3"/>
<sequence length="69" mass="7070">MDQHQDLANSQGVHYNSGGTMAATMADMAIKENGVPSAHIVPGEGPMKAVFSIIQASGSASEFCPAPPL</sequence>
<dbReference type="Proteomes" id="UP000824540">
    <property type="component" value="Unassembled WGS sequence"/>
</dbReference>
<dbReference type="EMBL" id="JAFBMS010000008">
    <property type="protein sequence ID" value="KAG9350212.1"/>
    <property type="molecule type" value="Genomic_DNA"/>
</dbReference>
<comment type="caution">
    <text evidence="1">The sequence shown here is derived from an EMBL/GenBank/DDBJ whole genome shotgun (WGS) entry which is preliminary data.</text>
</comment>
<gene>
    <name evidence="1" type="ORF">JZ751_026565</name>
</gene>
<organism evidence="1 2">
    <name type="scientific">Albula glossodonta</name>
    <name type="common">roundjaw bonefish</name>
    <dbReference type="NCBI Taxonomy" id="121402"/>
    <lineage>
        <taxon>Eukaryota</taxon>
        <taxon>Metazoa</taxon>
        <taxon>Chordata</taxon>
        <taxon>Craniata</taxon>
        <taxon>Vertebrata</taxon>
        <taxon>Euteleostomi</taxon>
        <taxon>Actinopterygii</taxon>
        <taxon>Neopterygii</taxon>
        <taxon>Teleostei</taxon>
        <taxon>Albuliformes</taxon>
        <taxon>Albulidae</taxon>
        <taxon>Albula</taxon>
    </lineage>
</organism>
<protein>
    <submittedName>
        <fullName evidence="1">Uncharacterized protein</fullName>
    </submittedName>
</protein>
<accession>A0A8T2PKK3</accession>
<name>A0A8T2PKK3_9TELE</name>
<evidence type="ECO:0000313" key="2">
    <source>
        <dbReference type="Proteomes" id="UP000824540"/>
    </source>
</evidence>